<proteinExistence type="predicted"/>
<accession>A0A172XZ79</accession>
<protein>
    <submittedName>
        <fullName evidence="1">Uncharacterized protein</fullName>
    </submittedName>
</protein>
<sequence>MVSRSIYELNFQPIIKTINPLIAGRIYFNIRKVDIVTYRCAIVETDEIYFYFKFFQKLIPEDKFF</sequence>
<organism evidence="1 2">
    <name type="scientific">Chryseobacterium glaciei</name>
    <dbReference type="NCBI Taxonomy" id="1685010"/>
    <lineage>
        <taxon>Bacteria</taxon>
        <taxon>Pseudomonadati</taxon>
        <taxon>Bacteroidota</taxon>
        <taxon>Flavobacteriia</taxon>
        <taxon>Flavobacteriales</taxon>
        <taxon>Weeksellaceae</taxon>
        <taxon>Chryseobacterium group</taxon>
        <taxon>Chryseobacterium</taxon>
    </lineage>
</organism>
<gene>
    <name evidence="1" type="ORF">A0O34_17235</name>
</gene>
<dbReference type="AlphaFoldDB" id="A0A172XZ79"/>
<name>A0A172XZ79_9FLAO</name>
<keyword evidence="2" id="KW-1185">Reference proteome</keyword>
<dbReference type="EMBL" id="CP015199">
    <property type="protein sequence ID" value="ANF52152.1"/>
    <property type="molecule type" value="Genomic_DNA"/>
</dbReference>
<evidence type="ECO:0000313" key="1">
    <source>
        <dbReference type="EMBL" id="ANF52152.1"/>
    </source>
</evidence>
<dbReference type="KEGG" id="chh:A0O34_17235"/>
<dbReference type="Proteomes" id="UP000077824">
    <property type="component" value="Chromosome"/>
</dbReference>
<reference evidence="1 2" key="1">
    <citation type="submission" date="2016-04" db="EMBL/GenBank/DDBJ databases">
        <title>Complete Genome Sequence of Chryseobacterium sp. IHBB 10212.</title>
        <authorList>
            <person name="Pal M."/>
            <person name="Swarnkar M.K."/>
            <person name="Kaushal K."/>
            <person name="Chhibber S."/>
            <person name="Singh A.K."/>
            <person name="Gulati A."/>
        </authorList>
    </citation>
    <scope>NUCLEOTIDE SEQUENCE [LARGE SCALE GENOMIC DNA]</scope>
    <source>
        <strain evidence="1 2">IHBB 10212</strain>
    </source>
</reference>
<evidence type="ECO:0000313" key="2">
    <source>
        <dbReference type="Proteomes" id="UP000077824"/>
    </source>
</evidence>